<dbReference type="EC" id="2.1.1.80" evidence="2"/>
<dbReference type="SUPFAM" id="SSF53335">
    <property type="entry name" value="S-adenosyl-L-methionine-dependent methyltransferases"/>
    <property type="match status" value="1"/>
</dbReference>
<evidence type="ECO:0000256" key="5">
    <source>
        <dbReference type="ARBA" id="ARBA00022691"/>
    </source>
</evidence>
<protein>
    <recommendedName>
        <fullName evidence="2">protein-glutamate O-methyltransferase</fullName>
        <ecNumber evidence="2">2.1.1.80</ecNumber>
    </recommendedName>
</protein>
<dbReference type="PRINTS" id="PR00996">
    <property type="entry name" value="CHERMTFRASE"/>
</dbReference>
<gene>
    <name evidence="7" type="ORF">E2980_13970</name>
</gene>
<dbReference type="Pfam" id="PF01739">
    <property type="entry name" value="CheR"/>
    <property type="match status" value="1"/>
</dbReference>
<dbReference type="PANTHER" id="PTHR24422:SF19">
    <property type="entry name" value="CHEMOTAXIS PROTEIN METHYLTRANSFERASE"/>
    <property type="match status" value="1"/>
</dbReference>
<name>A0A4Y8M0W9_9BACL</name>
<dbReference type="InterPro" id="IPR022641">
    <property type="entry name" value="CheR_N"/>
</dbReference>
<dbReference type="InterPro" id="IPR029063">
    <property type="entry name" value="SAM-dependent_MTases_sf"/>
</dbReference>
<reference evidence="7 8" key="1">
    <citation type="submission" date="2019-03" db="EMBL/GenBank/DDBJ databases">
        <title>Cohnella endophytica sp. nov., a novel endophytic bacterium isolated from bark of Sonneratia apetala.</title>
        <authorList>
            <person name="Tuo L."/>
        </authorList>
    </citation>
    <scope>NUCLEOTIDE SEQUENCE [LARGE SCALE GENOMIC DNA]</scope>
    <source>
        <strain evidence="7 8">CCTCC AB 208254</strain>
    </source>
</reference>
<evidence type="ECO:0000256" key="2">
    <source>
        <dbReference type="ARBA" id="ARBA00012534"/>
    </source>
</evidence>
<accession>A0A4Y8M0W9</accession>
<dbReference type="Gene3D" id="3.40.50.150">
    <property type="entry name" value="Vaccinia Virus protein VP39"/>
    <property type="match status" value="1"/>
</dbReference>
<dbReference type="SUPFAM" id="SSF47757">
    <property type="entry name" value="Chemotaxis receptor methyltransferase CheR, N-terminal domain"/>
    <property type="match status" value="1"/>
</dbReference>
<comment type="caution">
    <text evidence="7">The sequence shown here is derived from an EMBL/GenBank/DDBJ whole genome shotgun (WGS) entry which is preliminary data.</text>
</comment>
<keyword evidence="3 7" id="KW-0489">Methyltransferase</keyword>
<evidence type="ECO:0000256" key="4">
    <source>
        <dbReference type="ARBA" id="ARBA00022679"/>
    </source>
</evidence>
<organism evidence="7 8">
    <name type="scientific">Cohnella luojiensis</name>
    <dbReference type="NCBI Taxonomy" id="652876"/>
    <lineage>
        <taxon>Bacteria</taxon>
        <taxon>Bacillati</taxon>
        <taxon>Bacillota</taxon>
        <taxon>Bacilli</taxon>
        <taxon>Bacillales</taxon>
        <taxon>Paenibacillaceae</taxon>
        <taxon>Cohnella</taxon>
    </lineage>
</organism>
<evidence type="ECO:0000313" key="8">
    <source>
        <dbReference type="Proteomes" id="UP000297900"/>
    </source>
</evidence>
<evidence type="ECO:0000259" key="6">
    <source>
        <dbReference type="PROSITE" id="PS50123"/>
    </source>
</evidence>
<dbReference type="CDD" id="cd02440">
    <property type="entry name" value="AdoMet_MTases"/>
    <property type="match status" value="1"/>
</dbReference>
<keyword evidence="5" id="KW-0949">S-adenosyl-L-methionine</keyword>
<dbReference type="AlphaFoldDB" id="A0A4Y8M0W9"/>
<dbReference type="InterPro" id="IPR000780">
    <property type="entry name" value="CheR_MeTrfase"/>
</dbReference>
<dbReference type="OrthoDB" id="9816309at2"/>
<dbReference type="InterPro" id="IPR022642">
    <property type="entry name" value="CheR_C"/>
</dbReference>
<dbReference type="SMART" id="SM00138">
    <property type="entry name" value="MeTrc"/>
    <property type="match status" value="1"/>
</dbReference>
<evidence type="ECO:0000256" key="3">
    <source>
        <dbReference type="ARBA" id="ARBA00022603"/>
    </source>
</evidence>
<dbReference type="PANTHER" id="PTHR24422">
    <property type="entry name" value="CHEMOTAXIS PROTEIN METHYLTRANSFERASE"/>
    <property type="match status" value="1"/>
</dbReference>
<dbReference type="EMBL" id="SOMN01000019">
    <property type="protein sequence ID" value="TFE25417.1"/>
    <property type="molecule type" value="Genomic_DNA"/>
</dbReference>
<evidence type="ECO:0000256" key="1">
    <source>
        <dbReference type="ARBA" id="ARBA00001541"/>
    </source>
</evidence>
<dbReference type="InterPro" id="IPR050903">
    <property type="entry name" value="Bact_Chemotaxis_MeTrfase"/>
</dbReference>
<dbReference type="PROSITE" id="PS50123">
    <property type="entry name" value="CHER"/>
    <property type="match status" value="1"/>
</dbReference>
<sequence length="260" mass="30735">MTQQDQDYYRFTQLLKKKSGIDLILYKENQMIRRLTNFREKIGFRTFVDFFHAMDKDRTVYDEFLDHMTINVSEFYRNPNRWEYLQNRVIPELLTRANRIKCWSAACSTGEEPYTLSMILSGFLPVRDIQVLATDIDQTAMDKAKEGKYRPSSVKDVPKALLAKHFSMKENLYRISEDLKKCVRFKKQNLLADPFEQGFDLIVCRNVLIYFTEEAKEDLFRKFGQALRKGGYLFVGGTEQIINPGQFQLEPVSTFFYRKI</sequence>
<feature type="domain" description="CheR-type methyltransferase" evidence="6">
    <location>
        <begin position="1"/>
        <end position="260"/>
    </location>
</feature>
<dbReference type="InterPro" id="IPR036804">
    <property type="entry name" value="CheR_N_sf"/>
</dbReference>
<dbReference type="GO" id="GO:0008983">
    <property type="term" value="F:protein-glutamate O-methyltransferase activity"/>
    <property type="evidence" value="ECO:0007669"/>
    <property type="project" value="UniProtKB-EC"/>
</dbReference>
<evidence type="ECO:0000313" key="7">
    <source>
        <dbReference type="EMBL" id="TFE25417.1"/>
    </source>
</evidence>
<dbReference type="GO" id="GO:0032259">
    <property type="term" value="P:methylation"/>
    <property type="evidence" value="ECO:0007669"/>
    <property type="project" value="UniProtKB-KW"/>
</dbReference>
<keyword evidence="4 7" id="KW-0808">Transferase</keyword>
<comment type="catalytic activity">
    <reaction evidence="1">
        <text>L-glutamyl-[protein] + S-adenosyl-L-methionine = [protein]-L-glutamate 5-O-methyl ester + S-adenosyl-L-homocysteine</text>
        <dbReference type="Rhea" id="RHEA:24452"/>
        <dbReference type="Rhea" id="RHEA-COMP:10208"/>
        <dbReference type="Rhea" id="RHEA-COMP:10311"/>
        <dbReference type="ChEBI" id="CHEBI:29973"/>
        <dbReference type="ChEBI" id="CHEBI:57856"/>
        <dbReference type="ChEBI" id="CHEBI:59789"/>
        <dbReference type="ChEBI" id="CHEBI:82795"/>
        <dbReference type="EC" id="2.1.1.80"/>
    </reaction>
</comment>
<keyword evidence="8" id="KW-1185">Reference proteome</keyword>
<dbReference type="Gene3D" id="1.10.155.10">
    <property type="entry name" value="Chemotaxis receptor methyltransferase CheR, N-terminal domain"/>
    <property type="match status" value="1"/>
</dbReference>
<dbReference type="RefSeq" id="WP_135152808.1">
    <property type="nucleotide sequence ID" value="NZ_SOMN01000019.1"/>
</dbReference>
<dbReference type="Proteomes" id="UP000297900">
    <property type="component" value="Unassembled WGS sequence"/>
</dbReference>
<dbReference type="Pfam" id="PF03705">
    <property type="entry name" value="CheR_N"/>
    <property type="match status" value="1"/>
</dbReference>
<proteinExistence type="predicted"/>